<gene>
    <name evidence="7" type="ORF">PIOMA14_II_0006</name>
</gene>
<dbReference type="InterPro" id="IPR002901">
    <property type="entry name" value="MGlyc_endo_b_GlcNAc-like_dom"/>
</dbReference>
<dbReference type="STRING" id="28131.BWX40_11815"/>
<evidence type="ECO:0000256" key="5">
    <source>
        <dbReference type="SAM" id="Phobius"/>
    </source>
</evidence>
<keyword evidence="2" id="KW-0081">Bacteriolytic enzyme</keyword>
<dbReference type="GO" id="GO:0042742">
    <property type="term" value="P:defense response to bacterium"/>
    <property type="evidence" value="ECO:0007669"/>
    <property type="project" value="UniProtKB-KW"/>
</dbReference>
<dbReference type="InterPro" id="IPR036779">
    <property type="entry name" value="LysM_dom_sf"/>
</dbReference>
<dbReference type="InterPro" id="IPR051056">
    <property type="entry name" value="Glycosyl_Hydrolase_73"/>
</dbReference>
<feature type="domain" description="LysM" evidence="6">
    <location>
        <begin position="320"/>
        <end position="364"/>
    </location>
</feature>
<name>A0A0T7AND6_PREIN</name>
<dbReference type="Gene3D" id="3.10.350.10">
    <property type="entry name" value="LysM domain"/>
    <property type="match status" value="1"/>
</dbReference>
<dbReference type="PANTHER" id="PTHR33308:SF9">
    <property type="entry name" value="PEPTIDOGLYCAN HYDROLASE FLGJ"/>
    <property type="match status" value="1"/>
</dbReference>
<dbReference type="Proteomes" id="UP000217431">
    <property type="component" value="Chromosome II"/>
</dbReference>
<dbReference type="PANTHER" id="PTHR33308">
    <property type="entry name" value="PEPTIDOGLYCAN HYDROLASE FLGJ"/>
    <property type="match status" value="1"/>
</dbReference>
<evidence type="ECO:0000256" key="1">
    <source>
        <dbReference type="ARBA" id="ARBA00022529"/>
    </source>
</evidence>
<evidence type="ECO:0000256" key="2">
    <source>
        <dbReference type="ARBA" id="ARBA00022638"/>
    </source>
</evidence>
<dbReference type="SUPFAM" id="SSF54106">
    <property type="entry name" value="LysM domain"/>
    <property type="match status" value="1"/>
</dbReference>
<dbReference type="InterPro" id="IPR018392">
    <property type="entry name" value="LysM"/>
</dbReference>
<keyword evidence="3" id="KW-0378">Hydrolase</keyword>
<dbReference type="AlphaFoldDB" id="A0A0T7AND6"/>
<dbReference type="SMART" id="SM00257">
    <property type="entry name" value="LysM"/>
    <property type="match status" value="2"/>
</dbReference>
<dbReference type="PROSITE" id="PS51782">
    <property type="entry name" value="LYSM"/>
    <property type="match status" value="1"/>
</dbReference>
<evidence type="ECO:0000256" key="4">
    <source>
        <dbReference type="ARBA" id="ARBA00032108"/>
    </source>
</evidence>
<keyword evidence="5" id="KW-1133">Transmembrane helix</keyword>
<feature type="transmembrane region" description="Helical" evidence="5">
    <location>
        <begin position="28"/>
        <end position="47"/>
    </location>
</feature>
<feature type="transmembrane region" description="Helical" evidence="5">
    <location>
        <begin position="59"/>
        <end position="77"/>
    </location>
</feature>
<accession>A0A0T7AND6</accession>
<dbReference type="Pfam" id="PF01476">
    <property type="entry name" value="LysM"/>
    <property type="match status" value="2"/>
</dbReference>
<keyword evidence="1" id="KW-0929">Antimicrobial</keyword>
<dbReference type="Gene3D" id="1.10.530.10">
    <property type="match status" value="1"/>
</dbReference>
<protein>
    <recommendedName>
        <fullName evidence="4">Peptidoglycan hydrolase</fullName>
    </recommendedName>
</protein>
<dbReference type="EMBL" id="AP014598">
    <property type="protein sequence ID" value="BAU18511.1"/>
    <property type="molecule type" value="Genomic_DNA"/>
</dbReference>
<dbReference type="SMART" id="SM00047">
    <property type="entry name" value="LYZ2"/>
    <property type="match status" value="1"/>
</dbReference>
<proteinExistence type="predicted"/>
<evidence type="ECO:0000259" key="6">
    <source>
        <dbReference type="PROSITE" id="PS51782"/>
    </source>
</evidence>
<dbReference type="CDD" id="cd00118">
    <property type="entry name" value="LysM"/>
    <property type="match status" value="1"/>
</dbReference>
<keyword evidence="5" id="KW-0812">Transmembrane</keyword>
<reference evidence="7 8" key="1">
    <citation type="journal article" date="2016" name="DNA Res.">
        <title>The complete genome sequencing of Prevotella intermedia strain OMA14 and a subsequent fine-scale, intra-species genomic comparison reveal an unusual amplification of conjugative and mobile transposons and identify a novel Prevotella-lineage-specific repeat.</title>
        <authorList>
            <person name="Naito M."/>
            <person name="Ogura Y."/>
            <person name="Itoh T."/>
            <person name="Shoji M."/>
            <person name="Okamoto M."/>
            <person name="Hayashi T."/>
            <person name="Nakayama K."/>
        </authorList>
    </citation>
    <scope>NUCLEOTIDE SEQUENCE [LARGE SCALE GENOMIC DNA]</scope>
    <source>
        <strain evidence="7 8">OMA14</strain>
    </source>
</reference>
<evidence type="ECO:0000256" key="3">
    <source>
        <dbReference type="ARBA" id="ARBA00022801"/>
    </source>
</evidence>
<dbReference type="GO" id="GO:0031640">
    <property type="term" value="P:killing of cells of another organism"/>
    <property type="evidence" value="ECO:0007669"/>
    <property type="project" value="UniProtKB-KW"/>
</dbReference>
<sequence length="365" mass="42062">MLVKNIYSFIALFSSAKQVVCNNFLPLPFSSFLKLLPLVFGINTLYLQFIHSLTKYMKRYVLIIIVALTSFGSAIAGPKIRWNQAYQNYFNKYKNIAIREMQRYGIPASITLAQGVLESGAGNSRLATVANNHFGIKCHDWTGPSISHDDDELGECFRVYNNAVESYEDHSKFLRGRKRYSNLFLLSKTDYRGWAHGLKRAGYATNPVYAYSLIDIIELYRLYEYDNMVLRKGNNDWDMPTQPQQNSSYAGMRQFRAFNENCYLTAHAGETYDNIAREIGISAHKLAKYNERPEDAPLNEGEIVWLRKKQRHVPENFGKQYHTVRSNESLYDISQQYGVRLKNIMKANRKIVKRGIKAGDRVVLP</sequence>
<dbReference type="Pfam" id="PF01832">
    <property type="entry name" value="Glucosaminidase"/>
    <property type="match status" value="1"/>
</dbReference>
<evidence type="ECO:0000313" key="8">
    <source>
        <dbReference type="Proteomes" id="UP000217431"/>
    </source>
</evidence>
<dbReference type="GO" id="GO:0004040">
    <property type="term" value="F:amidase activity"/>
    <property type="evidence" value="ECO:0007669"/>
    <property type="project" value="InterPro"/>
</dbReference>
<evidence type="ECO:0000313" key="7">
    <source>
        <dbReference type="EMBL" id="BAU18511.1"/>
    </source>
</evidence>
<keyword evidence="5" id="KW-0472">Membrane</keyword>
<organism evidence="7 8">
    <name type="scientific">Prevotella intermedia</name>
    <dbReference type="NCBI Taxonomy" id="28131"/>
    <lineage>
        <taxon>Bacteria</taxon>
        <taxon>Pseudomonadati</taxon>
        <taxon>Bacteroidota</taxon>
        <taxon>Bacteroidia</taxon>
        <taxon>Bacteroidales</taxon>
        <taxon>Prevotellaceae</taxon>
        <taxon>Prevotella</taxon>
    </lineage>
</organism>